<evidence type="ECO:0000313" key="3">
    <source>
        <dbReference type="Proteomes" id="UP000008493"/>
    </source>
</evidence>
<proteinExistence type="predicted"/>
<dbReference type="EMBL" id="JH971390">
    <property type="protein sequence ID" value="EKM79690.1"/>
    <property type="molecule type" value="Genomic_DNA"/>
</dbReference>
<dbReference type="Proteomes" id="UP000008493">
    <property type="component" value="Unassembled WGS sequence"/>
</dbReference>
<dbReference type="AlphaFoldDB" id="K5XWS0"/>
<dbReference type="InterPro" id="IPR045469">
    <property type="entry name" value="Nis1"/>
</dbReference>
<dbReference type="Pfam" id="PF19271">
    <property type="entry name" value="Nis1"/>
    <property type="match status" value="1"/>
</dbReference>
<reference evidence="3" key="1">
    <citation type="journal article" date="2012" name="Proc. Natl. Acad. Sci. U.S.A.">
        <title>Genome sequence of the button mushroom Agaricus bisporus reveals mechanisms governing adaptation to a humic-rich ecological niche.</title>
        <authorList>
            <person name="Morin E."/>
            <person name="Kohler A."/>
            <person name="Baker A.R."/>
            <person name="Foulongne-Oriol M."/>
            <person name="Lombard V."/>
            <person name="Nagy L.G."/>
            <person name="Ohm R.A."/>
            <person name="Patyshakuliyeva A."/>
            <person name="Brun A."/>
            <person name="Aerts A.L."/>
            <person name="Bailey A.M."/>
            <person name="Billette C."/>
            <person name="Coutinho P.M."/>
            <person name="Deakin G."/>
            <person name="Doddapaneni H."/>
            <person name="Floudas D."/>
            <person name="Grimwood J."/>
            <person name="Hilden K."/>
            <person name="Kuees U."/>
            <person name="LaButti K.M."/>
            <person name="Lapidus A."/>
            <person name="Lindquist E.A."/>
            <person name="Lucas S.M."/>
            <person name="Murat C."/>
            <person name="Riley R.W."/>
            <person name="Salamov A.A."/>
            <person name="Schmutz J."/>
            <person name="Subramanian V."/>
            <person name="Woesten H.A.B."/>
            <person name="Xu J."/>
            <person name="Eastwood D.C."/>
            <person name="Foster G.D."/>
            <person name="Sonnenberg A.S."/>
            <person name="Cullen D."/>
            <person name="de Vries R.P."/>
            <person name="Lundell T."/>
            <person name="Hibbett D.S."/>
            <person name="Henrissat B."/>
            <person name="Burton K.S."/>
            <person name="Kerrigan R.W."/>
            <person name="Challen M.P."/>
            <person name="Grigoriev I.V."/>
            <person name="Martin F."/>
        </authorList>
    </citation>
    <scope>NUCLEOTIDE SEQUENCE [LARGE SCALE GENOMIC DNA]</scope>
    <source>
        <strain evidence="3">JB137-S8 / ATCC MYA-4627 / FGSC 10392</strain>
    </source>
</reference>
<feature type="chain" id="PRO_5003891640" description="Phosphatidylglycerol/phosphatidylinositol transfer protein" evidence="1">
    <location>
        <begin position="18"/>
        <end position="141"/>
    </location>
</feature>
<dbReference type="HOGENOM" id="CLU_137500_1_0_1"/>
<organism evidence="2 3">
    <name type="scientific">Agaricus bisporus var. burnettii (strain JB137-S8 / ATCC MYA-4627 / FGSC 10392)</name>
    <name type="common">White button mushroom</name>
    <dbReference type="NCBI Taxonomy" id="597362"/>
    <lineage>
        <taxon>Eukaryota</taxon>
        <taxon>Fungi</taxon>
        <taxon>Dikarya</taxon>
        <taxon>Basidiomycota</taxon>
        <taxon>Agaricomycotina</taxon>
        <taxon>Agaricomycetes</taxon>
        <taxon>Agaricomycetidae</taxon>
        <taxon>Agaricales</taxon>
        <taxon>Agaricineae</taxon>
        <taxon>Agaricaceae</taxon>
        <taxon>Agaricus</taxon>
    </lineage>
</organism>
<keyword evidence="1" id="KW-0732">Signal</keyword>
<dbReference type="GeneID" id="18824234"/>
<evidence type="ECO:0008006" key="4">
    <source>
        <dbReference type="Google" id="ProtNLM"/>
    </source>
</evidence>
<gene>
    <name evidence="2" type="ORF">AGABI1DRAFT_114172</name>
</gene>
<dbReference type="eggNOG" id="ENOG502T0B8">
    <property type="taxonomic scope" value="Eukaryota"/>
</dbReference>
<dbReference type="KEGG" id="abp:AGABI1DRAFT114172"/>
<dbReference type="OrthoDB" id="2841294at2759"/>
<dbReference type="InParanoid" id="K5XWS0"/>
<feature type="signal peptide" evidence="1">
    <location>
        <begin position="1"/>
        <end position="17"/>
    </location>
</feature>
<dbReference type="RefSeq" id="XP_007330289.1">
    <property type="nucleotide sequence ID" value="XM_007330227.1"/>
</dbReference>
<evidence type="ECO:0000313" key="2">
    <source>
        <dbReference type="EMBL" id="EKM79690.1"/>
    </source>
</evidence>
<protein>
    <recommendedName>
        <fullName evidence="4">Phosphatidylglycerol/phosphatidylinositol transfer protein</fullName>
    </recommendedName>
</protein>
<dbReference type="OMA" id="KCYSSED"/>
<sequence>MKFATALLACLTAAASAQRVLIGSPPDQANLSAGQNTTIQIVLPNFQSSSQEVAVVLGITSCAAAPCPAPADTMGRILYSGHFNPQRDPAMPAMQAYQNFTVFLPENLPKGAAQINVYHVALIGAGLMPWNETLSTTALIQ</sequence>
<name>K5XWS0_AGABU</name>
<keyword evidence="3" id="KW-1185">Reference proteome</keyword>
<accession>K5XWS0</accession>
<evidence type="ECO:0000256" key="1">
    <source>
        <dbReference type="SAM" id="SignalP"/>
    </source>
</evidence>